<sequence length="322" mass="36522">MDAVKIVNKINKEHGTIKNVYFLACGGSLVDLYPGYYFVRAESAVMDAQWIPAREFALTPPKKLGKDSLLIICSHSGKTKECLEAAKTGMDAGAAVVTMTHAPGSPCDTDKWISVVYDWAPGVKEAEKPQGIVLRILNELMKVQEPGYKLYDKIVEGFEKIDDVIAAAVKDQQNAAWLFAEKYSEEPNLYIMASGASYSQAYGFAICSLQEMQWMDCGYLNSAEYFHGPFEVTDEDHLYILMMSRGRNRMMDARVLTFLEKYGKKYEVIDADKLGMEAIDDSCVEYFTPMLFYTMTTVYRTALQDKRRHPLDMRRYMGVVEY</sequence>
<dbReference type="InterPro" id="IPR024713">
    <property type="entry name" value="Fructosamine_deglycase_FrlB"/>
</dbReference>
<dbReference type="GO" id="GO:0097367">
    <property type="term" value="F:carbohydrate derivative binding"/>
    <property type="evidence" value="ECO:0007669"/>
    <property type="project" value="InterPro"/>
</dbReference>
<evidence type="ECO:0000313" key="2">
    <source>
        <dbReference type="EMBL" id="RCH44973.1"/>
    </source>
</evidence>
<dbReference type="GO" id="GO:0006487">
    <property type="term" value="P:protein N-linked glycosylation"/>
    <property type="evidence" value="ECO:0007669"/>
    <property type="project" value="TreeGrafter"/>
</dbReference>
<keyword evidence="2" id="KW-0413">Isomerase</keyword>
<name>A0A367G431_9FIRM</name>
<dbReference type="PIRSF" id="PIRSF009290">
    <property type="entry name" value="FrlB"/>
    <property type="match status" value="1"/>
</dbReference>
<proteinExistence type="predicted"/>
<organism evidence="2 3">
    <name type="scientific">Blautia obeum</name>
    <dbReference type="NCBI Taxonomy" id="40520"/>
    <lineage>
        <taxon>Bacteria</taxon>
        <taxon>Bacillati</taxon>
        <taxon>Bacillota</taxon>
        <taxon>Clostridia</taxon>
        <taxon>Lachnospirales</taxon>
        <taxon>Lachnospiraceae</taxon>
        <taxon>Blautia</taxon>
    </lineage>
</organism>
<dbReference type="InterPro" id="IPR001347">
    <property type="entry name" value="SIS_dom"/>
</dbReference>
<evidence type="ECO:0000259" key="1">
    <source>
        <dbReference type="PROSITE" id="PS51464"/>
    </source>
</evidence>
<dbReference type="GO" id="GO:0016853">
    <property type="term" value="F:isomerase activity"/>
    <property type="evidence" value="ECO:0007669"/>
    <property type="project" value="UniProtKB-KW"/>
</dbReference>
<accession>A0A367G431</accession>
<reference evidence="2 3" key="1">
    <citation type="submission" date="2018-02" db="EMBL/GenBank/DDBJ databases">
        <title>Complete genome sequencing of Faecalibacterium prausnitzii strains isolated from the human gut.</title>
        <authorList>
            <person name="Fitzgerald B.C."/>
            <person name="Shkoporov A.N."/>
            <person name="Ross P.R."/>
            <person name="Hill C."/>
        </authorList>
    </citation>
    <scope>NUCLEOTIDE SEQUENCE [LARGE SCALE GENOMIC DNA]</scope>
    <source>
        <strain evidence="2 3">APC942/31-1</strain>
    </source>
</reference>
<dbReference type="RefSeq" id="WP_114001934.1">
    <property type="nucleotide sequence ID" value="NZ_PSQG01000006.1"/>
</dbReference>
<dbReference type="AlphaFoldDB" id="A0A367G431"/>
<dbReference type="PANTHER" id="PTHR10937:SF14">
    <property type="entry name" value="FRUCTOSELYSINE 6-PHOSPHATE DEGLYCASE"/>
    <property type="match status" value="1"/>
</dbReference>
<dbReference type="PANTHER" id="PTHR10937">
    <property type="entry name" value="GLUCOSAMINE--FRUCTOSE-6-PHOSPHATE AMINOTRANSFERASE, ISOMERIZING"/>
    <property type="match status" value="1"/>
</dbReference>
<comment type="caution">
    <text evidence="2">The sequence shown here is derived from an EMBL/GenBank/DDBJ whole genome shotgun (WGS) entry which is preliminary data.</text>
</comment>
<dbReference type="PROSITE" id="PS51464">
    <property type="entry name" value="SIS"/>
    <property type="match status" value="1"/>
</dbReference>
<dbReference type="Proteomes" id="UP000253208">
    <property type="component" value="Unassembled WGS sequence"/>
</dbReference>
<dbReference type="SUPFAM" id="SSF53697">
    <property type="entry name" value="SIS domain"/>
    <property type="match status" value="1"/>
</dbReference>
<feature type="domain" description="SIS" evidence="1">
    <location>
        <begin position="6"/>
        <end position="146"/>
    </location>
</feature>
<dbReference type="GO" id="GO:0006002">
    <property type="term" value="P:fructose 6-phosphate metabolic process"/>
    <property type="evidence" value="ECO:0007669"/>
    <property type="project" value="TreeGrafter"/>
</dbReference>
<dbReference type="Gene3D" id="1.10.10.2240">
    <property type="match status" value="1"/>
</dbReference>
<dbReference type="EMBL" id="PSQG01000006">
    <property type="protein sequence ID" value="RCH44973.1"/>
    <property type="molecule type" value="Genomic_DNA"/>
</dbReference>
<dbReference type="GO" id="GO:0004360">
    <property type="term" value="F:glutamine-fructose-6-phosphate transaminase (isomerizing) activity"/>
    <property type="evidence" value="ECO:0007669"/>
    <property type="project" value="TreeGrafter"/>
</dbReference>
<dbReference type="GO" id="GO:0006047">
    <property type="term" value="P:UDP-N-acetylglucosamine metabolic process"/>
    <property type="evidence" value="ECO:0007669"/>
    <property type="project" value="TreeGrafter"/>
</dbReference>
<dbReference type="InterPro" id="IPR046348">
    <property type="entry name" value="SIS_dom_sf"/>
</dbReference>
<gene>
    <name evidence="2" type="ORF">C4886_05880</name>
</gene>
<evidence type="ECO:0000313" key="3">
    <source>
        <dbReference type="Proteomes" id="UP000253208"/>
    </source>
</evidence>
<dbReference type="InterPro" id="IPR035490">
    <property type="entry name" value="GlmS/FrlB_SIS"/>
</dbReference>
<dbReference type="CDD" id="cd05009">
    <property type="entry name" value="SIS_GlmS_GlmD_2"/>
    <property type="match status" value="1"/>
</dbReference>
<protein>
    <submittedName>
        <fullName evidence="2">Sugar isomerase</fullName>
    </submittedName>
</protein>
<dbReference type="Gene3D" id="3.40.50.10490">
    <property type="entry name" value="Glucose-6-phosphate isomerase like protein, domain 1"/>
    <property type="match status" value="1"/>
</dbReference>
<dbReference type="Gene3D" id="3.40.50.12570">
    <property type="match status" value="1"/>
</dbReference>